<dbReference type="AlphaFoldDB" id="A0AAN9AFS7"/>
<accession>A0AAN9AFS7</accession>
<feature type="non-terminal residue" evidence="1">
    <location>
        <position position="71"/>
    </location>
</feature>
<organism evidence="1 2">
    <name type="scientific">Halocaridina rubra</name>
    <name type="common">Hawaiian red shrimp</name>
    <dbReference type="NCBI Taxonomy" id="373956"/>
    <lineage>
        <taxon>Eukaryota</taxon>
        <taxon>Metazoa</taxon>
        <taxon>Ecdysozoa</taxon>
        <taxon>Arthropoda</taxon>
        <taxon>Crustacea</taxon>
        <taxon>Multicrustacea</taxon>
        <taxon>Malacostraca</taxon>
        <taxon>Eumalacostraca</taxon>
        <taxon>Eucarida</taxon>
        <taxon>Decapoda</taxon>
        <taxon>Pleocyemata</taxon>
        <taxon>Caridea</taxon>
        <taxon>Atyoidea</taxon>
        <taxon>Atyidae</taxon>
        <taxon>Halocaridina</taxon>
    </lineage>
</organism>
<protein>
    <submittedName>
        <fullName evidence="1">Uncharacterized protein</fullName>
    </submittedName>
</protein>
<evidence type="ECO:0000313" key="2">
    <source>
        <dbReference type="Proteomes" id="UP001381693"/>
    </source>
</evidence>
<proteinExistence type="predicted"/>
<comment type="caution">
    <text evidence="1">The sequence shown here is derived from an EMBL/GenBank/DDBJ whole genome shotgun (WGS) entry which is preliminary data.</text>
</comment>
<gene>
    <name evidence="1" type="ORF">SK128_009386</name>
</gene>
<evidence type="ECO:0000313" key="1">
    <source>
        <dbReference type="EMBL" id="KAK7086230.1"/>
    </source>
</evidence>
<keyword evidence="2" id="KW-1185">Reference proteome</keyword>
<reference evidence="1 2" key="1">
    <citation type="submission" date="2023-11" db="EMBL/GenBank/DDBJ databases">
        <title>Halocaridina rubra genome assembly.</title>
        <authorList>
            <person name="Smith C."/>
        </authorList>
    </citation>
    <scope>NUCLEOTIDE SEQUENCE [LARGE SCALE GENOMIC DNA]</scope>
    <source>
        <strain evidence="1">EP-1</strain>
        <tissue evidence="1">Whole</tissue>
    </source>
</reference>
<dbReference type="EMBL" id="JAXCGZ010000287">
    <property type="protein sequence ID" value="KAK7086230.1"/>
    <property type="molecule type" value="Genomic_DNA"/>
</dbReference>
<sequence length="71" mass="8003">MAKSLYIYIASVFTVEDMHVMSNPTLAHKGEDFDTIICTLEEVARRTERLSSSKFSGPDGCLPRVWKKHGT</sequence>
<name>A0AAN9AFS7_HALRR</name>
<dbReference type="Proteomes" id="UP001381693">
    <property type="component" value="Unassembled WGS sequence"/>
</dbReference>